<accession>A0A151A7J6</accession>
<dbReference type="GeneID" id="69906011"/>
<dbReference type="KEGG" id="skl:C7J89_11710"/>
<gene>
    <name evidence="4" type="ORF">A0131_09955</name>
    <name evidence="3" type="ORF">K8V85_07250</name>
    <name evidence="2" type="ORF">SKL01_13540</name>
</gene>
<reference evidence="4 5" key="1">
    <citation type="submission" date="2016-02" db="EMBL/GenBank/DDBJ databases">
        <title>Draft genome sequence of hydrocarbon degrading Staphylococcus saprophyticus Strain CNV2, isolated from crude-oil contaminated soil from Noonmati Oil Refinery, Guwahati, Assam, India.</title>
        <authorList>
            <person name="Mukherjee A."/>
            <person name="Chettri B."/>
            <person name="Langpoklakpam J."/>
            <person name="Singh A.K."/>
            <person name="Chattopadhyay D.J."/>
        </authorList>
    </citation>
    <scope>NUCLEOTIDE SEQUENCE [LARGE SCALE GENOMIC DNA]</scope>
    <source>
        <strain evidence="4 5">CNV2</strain>
    </source>
</reference>
<dbReference type="Proteomes" id="UP000321040">
    <property type="component" value="Unassembled WGS sequence"/>
</dbReference>
<evidence type="ECO:0000313" key="4">
    <source>
        <dbReference type="EMBL" id="KYH15090.1"/>
    </source>
</evidence>
<dbReference type="EMBL" id="LUGM01000002">
    <property type="protein sequence ID" value="KYH15090.1"/>
    <property type="molecule type" value="Genomic_DNA"/>
</dbReference>
<dbReference type="RefSeq" id="WP_061855234.1">
    <property type="nucleotide sequence ID" value="NZ_BKAQ01000010.1"/>
</dbReference>
<dbReference type="InterPro" id="IPR019242">
    <property type="entry name" value="DUF2198"/>
</dbReference>
<reference evidence="2 6" key="2">
    <citation type="submission" date="2019-07" db="EMBL/GenBank/DDBJ databases">
        <title>Whole genome shotgun sequence of Staphylococcus kloosii NBRC 109624.</title>
        <authorList>
            <person name="Hosoyama A."/>
            <person name="Uohara A."/>
            <person name="Ohji S."/>
            <person name="Ichikawa N."/>
        </authorList>
    </citation>
    <scope>NUCLEOTIDE SEQUENCE [LARGE SCALE GENOMIC DNA]</scope>
    <source>
        <strain evidence="2 6">NBRC 109624</strain>
    </source>
</reference>
<keyword evidence="1" id="KW-1133">Transmembrane helix</keyword>
<dbReference type="AlphaFoldDB" id="A0A151A7J6"/>
<evidence type="ECO:0000256" key="1">
    <source>
        <dbReference type="SAM" id="Phobius"/>
    </source>
</evidence>
<sequence length="78" mass="9053">MIWYILASFFPCVLVILFSVLTRSKWVGTILTLVLIGVSVQKGFFHNEWIIFIDVVSILAGYIIIDNLKFHKKDDDYD</sequence>
<dbReference type="Proteomes" id="UP000075418">
    <property type="component" value="Unassembled WGS sequence"/>
</dbReference>
<feature type="transmembrane region" description="Helical" evidence="1">
    <location>
        <begin position="48"/>
        <end position="65"/>
    </location>
</feature>
<organism evidence="4 5">
    <name type="scientific">Staphylococcus kloosii</name>
    <dbReference type="NCBI Taxonomy" id="29384"/>
    <lineage>
        <taxon>Bacteria</taxon>
        <taxon>Bacillati</taxon>
        <taxon>Bacillota</taxon>
        <taxon>Bacilli</taxon>
        <taxon>Bacillales</taxon>
        <taxon>Staphylococcaceae</taxon>
        <taxon>Staphylococcus</taxon>
    </lineage>
</organism>
<accession>A0A2T4RCU4</accession>
<evidence type="ECO:0000313" key="5">
    <source>
        <dbReference type="Proteomes" id="UP000075418"/>
    </source>
</evidence>
<dbReference type="EMBL" id="DYVT01000078">
    <property type="protein sequence ID" value="HJF68093.1"/>
    <property type="molecule type" value="Genomic_DNA"/>
</dbReference>
<proteinExistence type="predicted"/>
<evidence type="ECO:0000313" key="6">
    <source>
        <dbReference type="Proteomes" id="UP000321040"/>
    </source>
</evidence>
<protein>
    <submittedName>
        <fullName evidence="3">CsbA family protein</fullName>
    </submittedName>
    <submittedName>
        <fullName evidence="4">Protein CsbA</fullName>
    </submittedName>
</protein>
<keyword evidence="1" id="KW-0472">Membrane</keyword>
<dbReference type="Pfam" id="PF09964">
    <property type="entry name" value="DUF2198"/>
    <property type="match status" value="1"/>
</dbReference>
<evidence type="ECO:0000313" key="2">
    <source>
        <dbReference type="EMBL" id="GEP82176.1"/>
    </source>
</evidence>
<evidence type="ECO:0000313" key="3">
    <source>
        <dbReference type="EMBL" id="HJF68093.1"/>
    </source>
</evidence>
<dbReference type="EMBL" id="BKAQ01000010">
    <property type="protein sequence ID" value="GEP82176.1"/>
    <property type="molecule type" value="Genomic_DNA"/>
</dbReference>
<dbReference type="OrthoDB" id="2454250at2"/>
<keyword evidence="1" id="KW-0812">Transmembrane</keyword>
<keyword evidence="6" id="KW-1185">Reference proteome</keyword>
<comment type="caution">
    <text evidence="4">The sequence shown here is derived from an EMBL/GenBank/DDBJ whole genome shotgun (WGS) entry which is preliminary data.</text>
</comment>
<reference evidence="3" key="4">
    <citation type="submission" date="2021-09" db="EMBL/GenBank/DDBJ databases">
        <authorList>
            <person name="Gilroy R."/>
        </authorList>
    </citation>
    <scope>NUCLEOTIDE SEQUENCE</scope>
    <source>
        <strain evidence="3">CHK149-3286</strain>
    </source>
</reference>
<name>A0A151A7J6_9STAP</name>
<dbReference type="Proteomes" id="UP000706163">
    <property type="component" value="Unassembled WGS sequence"/>
</dbReference>
<reference evidence="3" key="3">
    <citation type="journal article" date="2021" name="PeerJ">
        <title>Extensive microbial diversity within the chicken gut microbiome revealed by metagenomics and culture.</title>
        <authorList>
            <person name="Gilroy R."/>
            <person name="Ravi A."/>
            <person name="Getino M."/>
            <person name="Pursley I."/>
            <person name="Horton D.L."/>
            <person name="Alikhan N.F."/>
            <person name="Baker D."/>
            <person name="Gharbi K."/>
            <person name="Hall N."/>
            <person name="Watson M."/>
            <person name="Adriaenssens E.M."/>
            <person name="Foster-Nyarko E."/>
            <person name="Jarju S."/>
            <person name="Secka A."/>
            <person name="Antonio M."/>
            <person name="Oren A."/>
            <person name="Chaudhuri R.R."/>
            <person name="La Ragione R."/>
            <person name="Hildebrand F."/>
            <person name="Pallen M.J."/>
        </authorList>
    </citation>
    <scope>NUCLEOTIDE SEQUENCE</scope>
    <source>
        <strain evidence="3">CHK149-3286</strain>
    </source>
</reference>